<accession>A0A2A2JX48</accession>
<gene>
    <name evidence="1" type="ORF">WR25_19906</name>
</gene>
<reference evidence="1 2" key="1">
    <citation type="journal article" date="2017" name="Curr. Biol.">
        <title>Genome architecture and evolution of a unichromosomal asexual nematode.</title>
        <authorList>
            <person name="Fradin H."/>
            <person name="Zegar C."/>
            <person name="Gutwein M."/>
            <person name="Lucas J."/>
            <person name="Kovtun M."/>
            <person name="Corcoran D."/>
            <person name="Baugh L.R."/>
            <person name="Kiontke K."/>
            <person name="Gunsalus K."/>
            <person name="Fitch D.H."/>
            <person name="Piano F."/>
        </authorList>
    </citation>
    <scope>NUCLEOTIDE SEQUENCE [LARGE SCALE GENOMIC DNA]</scope>
    <source>
        <strain evidence="1">PF1309</strain>
    </source>
</reference>
<evidence type="ECO:0000313" key="1">
    <source>
        <dbReference type="EMBL" id="PAV66267.1"/>
    </source>
</evidence>
<name>A0A2A2JX48_9BILA</name>
<sequence length="95" mass="9710">MAMPPLLGCGAGSVISRRGTWVPSLSSVAATGSAVRSGKVTRSAGATSNAAAMRFSQSTETVRVPVSRRPIVWAVVGGTHRCATSSRVSPLALRT</sequence>
<protein>
    <submittedName>
        <fullName evidence="1">Uncharacterized protein</fullName>
    </submittedName>
</protein>
<organism evidence="1 2">
    <name type="scientific">Diploscapter pachys</name>
    <dbReference type="NCBI Taxonomy" id="2018661"/>
    <lineage>
        <taxon>Eukaryota</taxon>
        <taxon>Metazoa</taxon>
        <taxon>Ecdysozoa</taxon>
        <taxon>Nematoda</taxon>
        <taxon>Chromadorea</taxon>
        <taxon>Rhabditida</taxon>
        <taxon>Rhabditina</taxon>
        <taxon>Rhabditomorpha</taxon>
        <taxon>Rhabditoidea</taxon>
        <taxon>Rhabditidae</taxon>
        <taxon>Diploscapter</taxon>
    </lineage>
</organism>
<dbReference type="EMBL" id="LIAE01010132">
    <property type="protein sequence ID" value="PAV66267.1"/>
    <property type="molecule type" value="Genomic_DNA"/>
</dbReference>
<dbReference type="AlphaFoldDB" id="A0A2A2JX48"/>
<proteinExistence type="predicted"/>
<evidence type="ECO:0000313" key="2">
    <source>
        <dbReference type="Proteomes" id="UP000218231"/>
    </source>
</evidence>
<comment type="caution">
    <text evidence="1">The sequence shown here is derived from an EMBL/GenBank/DDBJ whole genome shotgun (WGS) entry which is preliminary data.</text>
</comment>
<keyword evidence="2" id="KW-1185">Reference proteome</keyword>
<dbReference type="Proteomes" id="UP000218231">
    <property type="component" value="Unassembled WGS sequence"/>
</dbReference>